<name>A0A9J6QVR2_9FIRM</name>
<gene>
    <name evidence="2" type="ORF">OBO34_08070</name>
</gene>
<sequence>MDIKQWMKDFQDAILNQFKENVLFIGLQGSQAREEAGPDSDIDVVVIFDTLSFEDIKQYERTVESLPCRDRLCGFISGKAELQNWEQGELFQFYYDTIPVYGSLEELIKLDDGDSAAKAVHMGACAIYHGCLHNFLHGKEPAALNALCKAAVFVMQAEHFCKTGTYIHKHHQLLPLLGEQEQRILEMKEDCPANFEPLSDLLISWSAERIQPPQAEKSARTNFIR</sequence>
<reference evidence="2" key="1">
    <citation type="submission" date="2022-09" db="EMBL/GenBank/DDBJ databases">
        <title>Culturomic study of gut microbiota in children with autism spectrum disorder.</title>
        <authorList>
            <person name="Efimov B.A."/>
            <person name="Chaplin A.V."/>
            <person name="Sokolova S.R."/>
            <person name="Pikina A.P."/>
            <person name="Korzhanova M."/>
            <person name="Belova V."/>
            <person name="Korostin D."/>
        </authorList>
    </citation>
    <scope>NUCLEOTIDE SEQUENCE</scope>
    <source>
        <strain evidence="2">ASD5510</strain>
    </source>
</reference>
<dbReference type="Gene3D" id="3.30.460.10">
    <property type="entry name" value="Beta Polymerase, domain 2"/>
    <property type="match status" value="1"/>
</dbReference>
<dbReference type="CDD" id="cd05403">
    <property type="entry name" value="NT_KNTase_like"/>
    <property type="match status" value="1"/>
</dbReference>
<proteinExistence type="predicted"/>
<evidence type="ECO:0000313" key="2">
    <source>
        <dbReference type="EMBL" id="MCU7378310.1"/>
    </source>
</evidence>
<comment type="caution">
    <text evidence="2">The sequence shown here is derived from an EMBL/GenBank/DDBJ whole genome shotgun (WGS) entry which is preliminary data.</text>
</comment>
<dbReference type="SUPFAM" id="SSF81301">
    <property type="entry name" value="Nucleotidyltransferase"/>
    <property type="match status" value="1"/>
</dbReference>
<evidence type="ECO:0000313" key="3">
    <source>
        <dbReference type="Proteomes" id="UP001065549"/>
    </source>
</evidence>
<accession>A0A9J6QVR2</accession>
<dbReference type="AlphaFoldDB" id="A0A9J6QVR2"/>
<dbReference type="RefSeq" id="WP_148395925.1">
    <property type="nucleotide sequence ID" value="NZ_JAJAGH010000008.1"/>
</dbReference>
<dbReference type="InterPro" id="IPR043519">
    <property type="entry name" value="NT_sf"/>
</dbReference>
<dbReference type="Pfam" id="PF01909">
    <property type="entry name" value="NTP_transf_2"/>
    <property type="match status" value="1"/>
</dbReference>
<evidence type="ECO:0000259" key="1">
    <source>
        <dbReference type="Pfam" id="PF01909"/>
    </source>
</evidence>
<dbReference type="EMBL" id="JAOSHN010000003">
    <property type="protein sequence ID" value="MCU7378310.1"/>
    <property type="molecule type" value="Genomic_DNA"/>
</dbReference>
<dbReference type="GO" id="GO:0016779">
    <property type="term" value="F:nucleotidyltransferase activity"/>
    <property type="evidence" value="ECO:0007669"/>
    <property type="project" value="InterPro"/>
</dbReference>
<feature type="domain" description="Polymerase nucleotidyl transferase" evidence="1">
    <location>
        <begin position="16"/>
        <end position="58"/>
    </location>
</feature>
<organism evidence="2 3">
    <name type="scientific">Hominibacterium faecale</name>
    <dbReference type="NCBI Taxonomy" id="2839743"/>
    <lineage>
        <taxon>Bacteria</taxon>
        <taxon>Bacillati</taxon>
        <taxon>Bacillota</taxon>
        <taxon>Clostridia</taxon>
        <taxon>Peptostreptococcales</taxon>
        <taxon>Anaerovoracaceae</taxon>
        <taxon>Hominibacterium</taxon>
    </lineage>
</organism>
<dbReference type="InterPro" id="IPR002934">
    <property type="entry name" value="Polymerase_NTP_transf_dom"/>
</dbReference>
<keyword evidence="3" id="KW-1185">Reference proteome</keyword>
<dbReference type="Proteomes" id="UP001065549">
    <property type="component" value="Unassembled WGS sequence"/>
</dbReference>
<protein>
    <submittedName>
        <fullName evidence="2">Nucleotidyltransferase domain-containing protein</fullName>
    </submittedName>
</protein>